<proteinExistence type="predicted"/>
<comment type="caution">
    <text evidence="1">The sequence shown here is derived from an EMBL/GenBank/DDBJ whole genome shotgun (WGS) entry which is preliminary data.</text>
</comment>
<dbReference type="GeneID" id="46983786"/>
<gene>
    <name evidence="1" type="ORF">XVE_0244</name>
</gene>
<reference evidence="1 2" key="1">
    <citation type="journal article" date="2011" name="BMC Genomics">
        <title>Comparative genomics reveals diversity among xanthomonads infecting tomato and pepper.</title>
        <authorList>
            <person name="Potnis N."/>
            <person name="Krasileva K."/>
            <person name="Chow V."/>
            <person name="Almeida N.F."/>
            <person name="Patil P.B."/>
            <person name="Ryan R.P."/>
            <person name="Sharlach M."/>
            <person name="Behlau F."/>
            <person name="Dow J.M."/>
            <person name="Momol M.T."/>
            <person name="White F.F."/>
            <person name="Preston J.F."/>
            <person name="Vinatzer B.A."/>
            <person name="Koebnik R."/>
            <person name="Setubal J.C."/>
            <person name="Norman D.J."/>
            <person name="Staskawicz B.J."/>
            <person name="Jones J.B."/>
        </authorList>
    </citation>
    <scope>NUCLEOTIDE SEQUENCE [LARGE SCALE GENOMIC DNA]</scope>
    <source>
        <strain evidence="1 2">ATCC 35937</strain>
    </source>
</reference>
<dbReference type="AlphaFoldDB" id="F0B848"/>
<dbReference type="Proteomes" id="UP000003299">
    <property type="component" value="Unassembled WGS sequence"/>
</dbReference>
<sequence>MLTMHRRAEHSLVIFLGSYQLICHAARSRGTDATWSADWRIEQIGMGRKRGELAGATLARTFPDDRSAMSAARSAGMVTLEVMHAEAQRQLDYS</sequence>
<dbReference type="RefSeq" id="WP_005988379.1">
    <property type="nucleotide sequence ID" value="NZ_AEQV01000004.1"/>
</dbReference>
<evidence type="ECO:0000313" key="1">
    <source>
        <dbReference type="EMBL" id="EGD11434.1"/>
    </source>
</evidence>
<accession>F0B848</accession>
<dbReference type="EMBL" id="AEQV01000004">
    <property type="protein sequence ID" value="EGD11434.1"/>
    <property type="molecule type" value="Genomic_DNA"/>
</dbReference>
<evidence type="ECO:0000313" key="2">
    <source>
        <dbReference type="Proteomes" id="UP000003299"/>
    </source>
</evidence>
<name>F0B848_9XANT</name>
<protein>
    <submittedName>
        <fullName evidence="1">Uncharacterized protein</fullName>
    </submittedName>
</protein>
<organism evidence="1 2">
    <name type="scientific">Xanthomonas vesicatoria ATCC 35937</name>
    <dbReference type="NCBI Taxonomy" id="925775"/>
    <lineage>
        <taxon>Bacteria</taxon>
        <taxon>Pseudomonadati</taxon>
        <taxon>Pseudomonadota</taxon>
        <taxon>Gammaproteobacteria</taxon>
        <taxon>Lysobacterales</taxon>
        <taxon>Lysobacteraceae</taxon>
        <taxon>Xanthomonas</taxon>
    </lineage>
</organism>